<evidence type="ECO:0000313" key="2">
    <source>
        <dbReference type="EMBL" id="OHB14605.1"/>
    </source>
</evidence>
<sequence>MKELDLKDFLKNYENKSVDFFRFPGNYGDSLIWHGTKILLNSLNIKEHYVEISSPKYNDVLFIDGGGNFVDYYTDVKNFLLEKPSLYNEVIILPHTIFGDKQIEILNNMTSDLTIFCREKISAEFVDNNLNQGNTYLWHDCAFYNTFTPMSSGEGVLNAFRSDKESVLNKLPESNNDVSYNGYAQKPLDDLVNMLGKYNQINTDRLHVAICATLLGKQVKLFPNSYYKNKAVFEYSLKKFKNIDFVGCRNKIFKGV</sequence>
<dbReference type="Pfam" id="PF04230">
    <property type="entry name" value="PS_pyruv_trans"/>
    <property type="match status" value="1"/>
</dbReference>
<dbReference type="AlphaFoldDB" id="A0A1G2UZ09"/>
<protein>
    <recommendedName>
        <fullName evidence="1">Polysaccharide pyruvyl transferase domain-containing protein</fullName>
    </recommendedName>
</protein>
<dbReference type="InterPro" id="IPR007345">
    <property type="entry name" value="Polysacch_pyruvyl_Trfase"/>
</dbReference>
<dbReference type="Proteomes" id="UP000177697">
    <property type="component" value="Unassembled WGS sequence"/>
</dbReference>
<gene>
    <name evidence="2" type="ORF">A2431_04105</name>
</gene>
<dbReference type="EMBL" id="MHWW01000018">
    <property type="protein sequence ID" value="OHB14605.1"/>
    <property type="molecule type" value="Genomic_DNA"/>
</dbReference>
<evidence type="ECO:0000313" key="3">
    <source>
        <dbReference type="Proteomes" id="UP000177697"/>
    </source>
</evidence>
<evidence type="ECO:0000259" key="1">
    <source>
        <dbReference type="Pfam" id="PF04230"/>
    </source>
</evidence>
<accession>A0A1G2UZ09</accession>
<organism evidence="2 3">
    <name type="scientific">Candidatus Zambryskibacteria bacterium RIFOXYC1_FULL_39_10</name>
    <dbReference type="NCBI Taxonomy" id="1802779"/>
    <lineage>
        <taxon>Bacteria</taxon>
        <taxon>Candidatus Zambryskiibacteriota</taxon>
    </lineage>
</organism>
<feature type="domain" description="Polysaccharide pyruvyl transferase" evidence="1">
    <location>
        <begin position="26"/>
        <end position="219"/>
    </location>
</feature>
<proteinExistence type="predicted"/>
<reference evidence="2 3" key="1">
    <citation type="journal article" date="2016" name="Nat. Commun.">
        <title>Thousands of microbial genomes shed light on interconnected biogeochemical processes in an aquifer system.</title>
        <authorList>
            <person name="Anantharaman K."/>
            <person name="Brown C.T."/>
            <person name="Hug L.A."/>
            <person name="Sharon I."/>
            <person name="Castelle C.J."/>
            <person name="Probst A.J."/>
            <person name="Thomas B.C."/>
            <person name="Singh A."/>
            <person name="Wilkins M.J."/>
            <person name="Karaoz U."/>
            <person name="Brodie E.L."/>
            <person name="Williams K.H."/>
            <person name="Hubbard S.S."/>
            <person name="Banfield J.F."/>
        </authorList>
    </citation>
    <scope>NUCLEOTIDE SEQUENCE [LARGE SCALE GENOMIC DNA]</scope>
</reference>
<name>A0A1G2UZ09_9BACT</name>
<comment type="caution">
    <text evidence="2">The sequence shown here is derived from an EMBL/GenBank/DDBJ whole genome shotgun (WGS) entry which is preliminary data.</text>
</comment>